<keyword evidence="1" id="KW-0347">Helicase</keyword>
<keyword evidence="2" id="KW-1185">Reference proteome</keyword>
<organism evidence="1 2">
    <name type="scientific">Pseudomonas syringae pv. pisi str. 1704B</name>
    <dbReference type="NCBI Taxonomy" id="629263"/>
    <lineage>
        <taxon>Bacteria</taxon>
        <taxon>Pseudomonadati</taxon>
        <taxon>Pseudomonadota</taxon>
        <taxon>Gammaproteobacteria</taxon>
        <taxon>Pseudomonadales</taxon>
        <taxon>Pseudomonadaceae</taxon>
        <taxon>Pseudomonas</taxon>
        <taxon>Pseudomonas syringae</taxon>
    </lineage>
</organism>
<keyword evidence="1" id="KW-0067">ATP-binding</keyword>
<keyword evidence="1" id="KW-0547">Nucleotide-binding</keyword>
<keyword evidence="1" id="KW-0378">Hydrolase</keyword>
<gene>
    <name evidence="1" type="ORF">PSYPI_46931</name>
</gene>
<dbReference type="AlphaFoldDB" id="F3GR16"/>
<feature type="non-terminal residue" evidence="1">
    <location>
        <position position="44"/>
    </location>
</feature>
<reference evidence="1 2" key="1">
    <citation type="journal article" date="2011" name="PLoS Pathog.">
        <title>Dynamic evolution of pathogenicity revealed by sequencing and comparative genomics of 19 Pseudomonas syringae isolates.</title>
        <authorList>
            <person name="Baltrus D.A."/>
            <person name="Nishimura M.T."/>
            <person name="Romanchuk A."/>
            <person name="Chang J.H."/>
            <person name="Mukhtar M.S."/>
            <person name="Cherkis K."/>
            <person name="Roach J."/>
            <person name="Grant S.R."/>
            <person name="Jones C.D."/>
            <person name="Dangl J.L."/>
        </authorList>
    </citation>
    <scope>NUCLEOTIDE SEQUENCE [LARGE SCALE GENOMIC DNA]</scope>
    <source>
        <strain evidence="1 2">1704B</strain>
    </source>
</reference>
<name>F3GR16_PSESJ</name>
<protein>
    <submittedName>
        <fullName evidence="1">ATP-dependent DNA helicase RecG</fullName>
    </submittedName>
</protein>
<dbReference type="SUPFAM" id="SSF50249">
    <property type="entry name" value="Nucleic acid-binding proteins"/>
    <property type="match status" value="1"/>
</dbReference>
<sequence>MPLRYQDRTRIVPIGALRPGQDAVIEGVVSGADVVMGKRRSLLV</sequence>
<evidence type="ECO:0000313" key="2">
    <source>
        <dbReference type="Proteomes" id="UP000004986"/>
    </source>
</evidence>
<dbReference type="Proteomes" id="UP000004986">
    <property type="component" value="Unassembled WGS sequence"/>
</dbReference>
<dbReference type="GO" id="GO:0004386">
    <property type="term" value="F:helicase activity"/>
    <property type="evidence" value="ECO:0007669"/>
    <property type="project" value="UniProtKB-KW"/>
</dbReference>
<dbReference type="InterPro" id="IPR012340">
    <property type="entry name" value="NA-bd_OB-fold"/>
</dbReference>
<comment type="caution">
    <text evidence="1">The sequence shown here is derived from an EMBL/GenBank/DDBJ whole genome shotgun (WGS) entry which is preliminary data.</text>
</comment>
<dbReference type="HOGENOM" id="CLU_3244255_0_0_6"/>
<accession>F3GR16</accession>
<dbReference type="EMBL" id="AEAI01004364">
    <property type="protein sequence ID" value="EGH49519.1"/>
    <property type="molecule type" value="Genomic_DNA"/>
</dbReference>
<evidence type="ECO:0000313" key="1">
    <source>
        <dbReference type="EMBL" id="EGH49519.1"/>
    </source>
</evidence>
<proteinExistence type="predicted"/>